<dbReference type="InterPro" id="IPR051410">
    <property type="entry name" value="Ferric/Cupric_Reductase"/>
</dbReference>
<keyword evidence="4" id="KW-1185">Reference proteome</keyword>
<proteinExistence type="predicted"/>
<dbReference type="GO" id="GO:0000293">
    <property type="term" value="F:ferric-chelate reductase activity"/>
    <property type="evidence" value="ECO:0007669"/>
    <property type="project" value="TreeGrafter"/>
</dbReference>
<dbReference type="EMBL" id="JAJTJA010000011">
    <property type="protein sequence ID" value="KAH8691849.1"/>
    <property type="molecule type" value="Genomic_DNA"/>
</dbReference>
<feature type="transmembrane region" description="Helical" evidence="2">
    <location>
        <begin position="160"/>
        <end position="180"/>
    </location>
</feature>
<feature type="transmembrane region" description="Helical" evidence="2">
    <location>
        <begin position="6"/>
        <end position="24"/>
    </location>
</feature>
<feature type="transmembrane region" description="Helical" evidence="2">
    <location>
        <begin position="99"/>
        <end position="121"/>
    </location>
</feature>
<keyword evidence="2" id="KW-0812">Transmembrane</keyword>
<reference evidence="3" key="1">
    <citation type="submission" date="2021-12" db="EMBL/GenBank/DDBJ databases">
        <title>Convergent genome expansion in fungi linked to evolution of root-endophyte symbiosis.</title>
        <authorList>
            <consortium name="DOE Joint Genome Institute"/>
            <person name="Ke Y.-H."/>
            <person name="Bonito G."/>
            <person name="Liao H.-L."/>
            <person name="Looney B."/>
            <person name="Rojas-Flechas A."/>
            <person name="Nash J."/>
            <person name="Hameed K."/>
            <person name="Schadt C."/>
            <person name="Martin F."/>
            <person name="Crous P.W."/>
            <person name="Miettinen O."/>
            <person name="Magnuson J.K."/>
            <person name="Labbe J."/>
            <person name="Jacobson D."/>
            <person name="Doktycz M.J."/>
            <person name="Veneault-Fourrey C."/>
            <person name="Kuo A."/>
            <person name="Mondo S."/>
            <person name="Calhoun S."/>
            <person name="Riley R."/>
            <person name="Ohm R."/>
            <person name="LaButti K."/>
            <person name="Andreopoulos B."/>
            <person name="Pangilinan J."/>
            <person name="Nolan M."/>
            <person name="Tritt A."/>
            <person name="Clum A."/>
            <person name="Lipzen A."/>
            <person name="Daum C."/>
            <person name="Barry K."/>
            <person name="Grigoriev I.V."/>
            <person name="Vilgalys R."/>
        </authorList>
    </citation>
    <scope>NUCLEOTIDE SEQUENCE</scope>
    <source>
        <strain evidence="3">PMI_201</strain>
    </source>
</reference>
<protein>
    <recommendedName>
        <fullName evidence="5">FAD-binding FR-type domain-containing protein</fullName>
    </recommendedName>
</protein>
<dbReference type="GO" id="GO:0005886">
    <property type="term" value="C:plasma membrane"/>
    <property type="evidence" value="ECO:0007669"/>
    <property type="project" value="TreeGrafter"/>
</dbReference>
<evidence type="ECO:0000313" key="4">
    <source>
        <dbReference type="Proteomes" id="UP001201262"/>
    </source>
</evidence>
<evidence type="ECO:0000256" key="2">
    <source>
        <dbReference type="SAM" id="Phobius"/>
    </source>
</evidence>
<dbReference type="RefSeq" id="XP_046067846.1">
    <property type="nucleotide sequence ID" value="XM_046219453.1"/>
</dbReference>
<name>A0AAD4KGT8_9EURO</name>
<dbReference type="GO" id="GO:0015677">
    <property type="term" value="P:copper ion import"/>
    <property type="evidence" value="ECO:0007669"/>
    <property type="project" value="TreeGrafter"/>
</dbReference>
<dbReference type="GO" id="GO:0006879">
    <property type="term" value="P:intracellular iron ion homeostasis"/>
    <property type="evidence" value="ECO:0007669"/>
    <property type="project" value="TreeGrafter"/>
</dbReference>
<dbReference type="Gene3D" id="3.40.50.80">
    <property type="entry name" value="Nucleotide-binding domain of ferredoxin-NADP reductase (FNR) module"/>
    <property type="match status" value="1"/>
</dbReference>
<sequence>MEPLAGYIAAVIACFIVIISICFWNRHRLRPITDPILRLLQSTWKYLLYKDVIRQNNVLGPWTAAELLVSLAYIFVNVFSVLYPRVSLIRMCKQSGTVAFINTIFLYCSHNISFVADVLGVTPRVWRRLHRTVAWMVGVLTTIHMGSGLSQARAPSRTDLIGSFLAFSLIITILATSIHVLRNLTRNLASKLHWLLALIAIAAVYTHVVIKIGNYWMLYIIPICFSAAFLKDVCLFLYNNGIFGIRGWTYASFIRFADNTTRIDVFPGRPVQVHPGQYINLWVPFFGENFWPRFRQYHIQSCEPMPQKQMKLFDLPGGFLSKTPQIKTLRYIQENPPRLAFFTGPYGLSHTYVQYETILAVIYDYGILSVNALLQYIYQCMENRTSKVRRVRLVWQWETVSETFYDIREIKDLETQIIGELEKFSTRTGLDRTLIEYHLGRYVPPVRTGDSRETSKEESEMERLERETREYIVFDKDKDSEGTMAMKEARKHDFDRLQDKIAPLECRIDEYVARRRIMDDVFGWINNTALKRNSENFTLQCSVYRTDVKEAYKSGRAEIVGGAADLMSIFDYEITEHRRRIENDPSEIRGKFLVMVSAPPSVQARARKIVGANLGDVDLKEFQYHAGEMFN</sequence>
<dbReference type="GO" id="GO:0006826">
    <property type="term" value="P:iron ion transport"/>
    <property type="evidence" value="ECO:0007669"/>
    <property type="project" value="TreeGrafter"/>
</dbReference>
<comment type="caution">
    <text evidence="3">The sequence shown here is derived from an EMBL/GenBank/DDBJ whole genome shotgun (WGS) entry which is preliminary data.</text>
</comment>
<dbReference type="AlphaFoldDB" id="A0AAD4KGT8"/>
<organism evidence="3 4">
    <name type="scientific">Talaromyces proteolyticus</name>
    <dbReference type="NCBI Taxonomy" id="1131652"/>
    <lineage>
        <taxon>Eukaryota</taxon>
        <taxon>Fungi</taxon>
        <taxon>Dikarya</taxon>
        <taxon>Ascomycota</taxon>
        <taxon>Pezizomycotina</taxon>
        <taxon>Eurotiomycetes</taxon>
        <taxon>Eurotiomycetidae</taxon>
        <taxon>Eurotiales</taxon>
        <taxon>Trichocomaceae</taxon>
        <taxon>Talaromyces</taxon>
        <taxon>Talaromyces sect. Bacilispori</taxon>
    </lineage>
</organism>
<keyword evidence="2" id="KW-0472">Membrane</keyword>
<accession>A0AAD4KGT8</accession>
<feature type="transmembrane region" description="Helical" evidence="2">
    <location>
        <begin position="58"/>
        <end position="79"/>
    </location>
</feature>
<dbReference type="PANTHER" id="PTHR32361">
    <property type="entry name" value="FERRIC/CUPRIC REDUCTASE TRANSMEMBRANE COMPONENT"/>
    <property type="match status" value="1"/>
</dbReference>
<dbReference type="Proteomes" id="UP001201262">
    <property type="component" value="Unassembled WGS sequence"/>
</dbReference>
<evidence type="ECO:0008006" key="5">
    <source>
        <dbReference type="Google" id="ProtNLM"/>
    </source>
</evidence>
<keyword evidence="2" id="KW-1133">Transmembrane helix</keyword>
<evidence type="ECO:0000256" key="1">
    <source>
        <dbReference type="ARBA" id="ARBA00022448"/>
    </source>
</evidence>
<feature type="transmembrane region" description="Helical" evidence="2">
    <location>
        <begin position="216"/>
        <end position="238"/>
    </location>
</feature>
<feature type="transmembrane region" description="Helical" evidence="2">
    <location>
        <begin position="192"/>
        <end position="210"/>
    </location>
</feature>
<dbReference type="GeneID" id="70249740"/>
<keyword evidence="1" id="KW-0813">Transport</keyword>
<dbReference type="InterPro" id="IPR039261">
    <property type="entry name" value="FNR_nucleotide-bd"/>
</dbReference>
<gene>
    <name evidence="3" type="ORF">BGW36DRAFT_419333</name>
</gene>
<evidence type="ECO:0000313" key="3">
    <source>
        <dbReference type="EMBL" id="KAH8691849.1"/>
    </source>
</evidence>
<dbReference type="PANTHER" id="PTHR32361:SF26">
    <property type="entry name" value="FAD-BINDING 8 DOMAIN-CONTAINING PROTEIN-RELATED"/>
    <property type="match status" value="1"/>
</dbReference>